<name>G5H8D9_9BACT</name>
<dbReference type="PANTHER" id="PTHR42828">
    <property type="entry name" value="DHBP SYNTHASE RIBB-LIKE ALPHA/BETA DOMAIN-CONTAINING PROTEIN"/>
    <property type="match status" value="1"/>
</dbReference>
<dbReference type="InterPro" id="IPR006070">
    <property type="entry name" value="Sua5-like_dom"/>
</dbReference>
<comment type="caution">
    <text evidence="2">The sequence shown here is derived from an EMBL/GenBank/DDBJ whole genome shotgun (WGS) entry which is preliminary data.</text>
</comment>
<feature type="domain" description="YrdC-like" evidence="1">
    <location>
        <begin position="12"/>
        <end position="197"/>
    </location>
</feature>
<dbReference type="NCBIfam" id="TIGR00057">
    <property type="entry name" value="L-threonylcarbamoyladenylate synthase"/>
    <property type="match status" value="1"/>
</dbReference>
<reference evidence="2 3" key="1">
    <citation type="submission" date="2011-08" db="EMBL/GenBank/DDBJ databases">
        <title>The Genome Sequence of Alistipes indistinctus YIT 12060.</title>
        <authorList>
            <consortium name="The Broad Institute Genome Sequencing Platform"/>
            <person name="Earl A."/>
            <person name="Ward D."/>
            <person name="Feldgarden M."/>
            <person name="Gevers D."/>
            <person name="Morotomi M."/>
            <person name="Young S.K."/>
            <person name="Zeng Q."/>
            <person name="Gargeya S."/>
            <person name="Fitzgerald M."/>
            <person name="Haas B."/>
            <person name="Abouelleil A."/>
            <person name="Alvarado L."/>
            <person name="Arachchi H.M."/>
            <person name="Berlin A."/>
            <person name="Brown A."/>
            <person name="Chapman S.B."/>
            <person name="Chen Z."/>
            <person name="Dunbar C."/>
            <person name="Freedman E."/>
            <person name="Gearin G."/>
            <person name="Gellesch M."/>
            <person name="Goldberg J."/>
            <person name="Griggs A."/>
            <person name="Gujja S."/>
            <person name="Heiman D."/>
            <person name="Howarth C."/>
            <person name="Larson L."/>
            <person name="Lui A."/>
            <person name="MacDonald P.J.P."/>
            <person name="Montmayeur A."/>
            <person name="Murphy C."/>
            <person name="Neiman D."/>
            <person name="Pearson M."/>
            <person name="Priest M."/>
            <person name="Roberts A."/>
            <person name="Saif S."/>
            <person name="Shea T."/>
            <person name="Shenoy N."/>
            <person name="Sisk P."/>
            <person name="Stolte C."/>
            <person name="Sykes S."/>
            <person name="Wortman J."/>
            <person name="Nusbaum C."/>
            <person name="Birren B."/>
        </authorList>
    </citation>
    <scope>NUCLEOTIDE SEQUENCE [LARGE SCALE GENOMIC DNA]</scope>
    <source>
        <strain evidence="2 3">YIT 12060</strain>
    </source>
</reference>
<organism evidence="2 3">
    <name type="scientific">Alistipes indistinctus YIT 12060</name>
    <dbReference type="NCBI Taxonomy" id="742725"/>
    <lineage>
        <taxon>Bacteria</taxon>
        <taxon>Pseudomonadati</taxon>
        <taxon>Bacteroidota</taxon>
        <taxon>Bacteroidia</taxon>
        <taxon>Bacteroidales</taxon>
        <taxon>Rikenellaceae</taxon>
        <taxon>Alistipes</taxon>
    </lineage>
</organism>
<dbReference type="eggNOG" id="COG0009">
    <property type="taxonomic scope" value="Bacteria"/>
</dbReference>
<keyword evidence="3" id="KW-1185">Reference proteome</keyword>
<dbReference type="PATRIC" id="fig|742725.3.peg.1272"/>
<dbReference type="PANTHER" id="PTHR42828:SF3">
    <property type="entry name" value="THREONYLCARBAMOYL-AMP SYNTHASE"/>
    <property type="match status" value="1"/>
</dbReference>
<dbReference type="InterPro" id="IPR017945">
    <property type="entry name" value="DHBP_synth_RibB-like_a/b_dom"/>
</dbReference>
<dbReference type="GeneID" id="92815772"/>
<dbReference type="Gene3D" id="3.90.870.10">
    <property type="entry name" value="DHBP synthase"/>
    <property type="match status" value="1"/>
</dbReference>
<accession>G5H8D9</accession>
<dbReference type="InterPro" id="IPR052532">
    <property type="entry name" value="SUA5_domain"/>
</dbReference>
<dbReference type="Pfam" id="PF01300">
    <property type="entry name" value="Sua5_yciO_yrdC"/>
    <property type="match status" value="1"/>
</dbReference>
<dbReference type="GO" id="GO:0003725">
    <property type="term" value="F:double-stranded RNA binding"/>
    <property type="evidence" value="ECO:0007669"/>
    <property type="project" value="InterPro"/>
</dbReference>
<dbReference type="SUPFAM" id="SSF55821">
    <property type="entry name" value="YrdC/RibB"/>
    <property type="match status" value="1"/>
</dbReference>
<dbReference type="PROSITE" id="PS51163">
    <property type="entry name" value="YRDC"/>
    <property type="match status" value="1"/>
</dbReference>
<evidence type="ECO:0000313" key="2">
    <source>
        <dbReference type="EMBL" id="EHB92334.1"/>
    </source>
</evidence>
<gene>
    <name evidence="2" type="ORF">HMPREF9450_01199</name>
</gene>
<proteinExistence type="predicted"/>
<dbReference type="STRING" id="742725.HMPREF9450_01199"/>
<sequence>MLIRIYPENPNEKAIAQVVDILRRDGVIVYPTDSVYAFGCSLHSTRAIERIRTLTGKQGDDFSIICHDLSGIAAYARVDTPTFKLMKRNLPGPFTFLLSASNKVPDKFLDRKKTVGVRIPANGIPLAIVEALGNPLVTASVKTPGPETEYTTDPSLIYERYGDRVDMVVDGGYGNAEPSTIVDCTGDEPEIIREGIGELI</sequence>
<evidence type="ECO:0000313" key="3">
    <source>
        <dbReference type="Proteomes" id="UP000006008"/>
    </source>
</evidence>
<dbReference type="Proteomes" id="UP000006008">
    <property type="component" value="Unassembled WGS sequence"/>
</dbReference>
<dbReference type="RefSeq" id="WP_009134005.1">
    <property type="nucleotide sequence ID" value="NZ_CP102250.1"/>
</dbReference>
<evidence type="ECO:0000259" key="1">
    <source>
        <dbReference type="PROSITE" id="PS51163"/>
    </source>
</evidence>
<dbReference type="OrthoDB" id="9814580at2"/>
<protein>
    <submittedName>
        <fullName evidence="2">Sua5/YciO/YrdC/YwlC family protein</fullName>
    </submittedName>
</protein>
<dbReference type="HOGENOM" id="CLU_031397_3_0_10"/>
<dbReference type="AlphaFoldDB" id="G5H8D9"/>
<dbReference type="EMBL" id="ADLD01000011">
    <property type="protein sequence ID" value="EHB92334.1"/>
    <property type="molecule type" value="Genomic_DNA"/>
</dbReference>